<keyword evidence="2" id="KW-1185">Reference proteome</keyword>
<accession>A0ACC1K6U9</accession>
<proteinExistence type="predicted"/>
<protein>
    <submittedName>
        <fullName evidence="1">Uncharacterized protein</fullName>
    </submittedName>
</protein>
<name>A0ACC1K6U9_9FUNG</name>
<dbReference type="Proteomes" id="UP001140234">
    <property type="component" value="Unassembled WGS sequence"/>
</dbReference>
<dbReference type="EMBL" id="JANBUJ010000065">
    <property type="protein sequence ID" value="KAJ2774793.1"/>
    <property type="molecule type" value="Genomic_DNA"/>
</dbReference>
<evidence type="ECO:0000313" key="2">
    <source>
        <dbReference type="Proteomes" id="UP001140234"/>
    </source>
</evidence>
<reference evidence="1" key="1">
    <citation type="submission" date="2022-07" db="EMBL/GenBank/DDBJ databases">
        <title>Phylogenomic reconstructions and comparative analyses of Kickxellomycotina fungi.</title>
        <authorList>
            <person name="Reynolds N.K."/>
            <person name="Stajich J.E."/>
            <person name="Barry K."/>
            <person name="Grigoriev I.V."/>
            <person name="Crous P."/>
            <person name="Smith M.E."/>
        </authorList>
    </citation>
    <scope>NUCLEOTIDE SEQUENCE</scope>
    <source>
        <strain evidence="1">CBS 109366</strain>
    </source>
</reference>
<comment type="caution">
    <text evidence="1">The sequence shown here is derived from an EMBL/GenBank/DDBJ whole genome shotgun (WGS) entry which is preliminary data.</text>
</comment>
<gene>
    <name evidence="1" type="ORF">IWQ57_000667</name>
</gene>
<sequence length="330" mass="36182">MCKAGFAGDDAPRAVFPAVVGRPRRPGTSEWDACVGDEALSQRNTLNLSYPIEHGIVTNWDDMEKIWHHAINNELRVAPEKHPVLLIDDPFNHKSNRETMAQIMFEGFGVPALYVSSQAAMSLYASGRTTGIVLDSSGGVTRAVPIVEGCELPQANIRQEMTADDINVKPDPIQDANDNTLREFAHCGLLLGNSCTLPNGRVITIGDERFACPEALFYPPCFPHDLVGIHTMVYNSIMMCDADVRDELYGNIVLAGGSTMFRGIADRMQKEMTALVPSGVTVEIIAPPERKYSAWVGGSILASQSTFQNMWVSKEDYDELGPGVVHQRCL</sequence>
<organism evidence="1 2">
    <name type="scientific">Coemansia nantahalensis</name>
    <dbReference type="NCBI Taxonomy" id="2789366"/>
    <lineage>
        <taxon>Eukaryota</taxon>
        <taxon>Fungi</taxon>
        <taxon>Fungi incertae sedis</taxon>
        <taxon>Zoopagomycota</taxon>
        <taxon>Kickxellomycotina</taxon>
        <taxon>Kickxellomycetes</taxon>
        <taxon>Kickxellales</taxon>
        <taxon>Kickxellaceae</taxon>
        <taxon>Coemansia</taxon>
    </lineage>
</organism>
<evidence type="ECO:0000313" key="1">
    <source>
        <dbReference type="EMBL" id="KAJ2774793.1"/>
    </source>
</evidence>